<proteinExistence type="predicted"/>
<organism evidence="1">
    <name type="scientific">Rhizophora mucronata</name>
    <name type="common">Asiatic mangrove</name>
    <dbReference type="NCBI Taxonomy" id="61149"/>
    <lineage>
        <taxon>Eukaryota</taxon>
        <taxon>Viridiplantae</taxon>
        <taxon>Streptophyta</taxon>
        <taxon>Embryophyta</taxon>
        <taxon>Tracheophyta</taxon>
        <taxon>Spermatophyta</taxon>
        <taxon>Magnoliopsida</taxon>
        <taxon>eudicotyledons</taxon>
        <taxon>Gunneridae</taxon>
        <taxon>Pentapetalae</taxon>
        <taxon>rosids</taxon>
        <taxon>fabids</taxon>
        <taxon>Malpighiales</taxon>
        <taxon>Rhizophoraceae</taxon>
        <taxon>Rhizophora</taxon>
    </lineage>
</organism>
<reference evidence="1" key="1">
    <citation type="submission" date="2018-02" db="EMBL/GenBank/DDBJ databases">
        <title>Rhizophora mucronata_Transcriptome.</title>
        <authorList>
            <person name="Meera S.P."/>
            <person name="Sreeshan A."/>
            <person name="Augustine A."/>
        </authorList>
    </citation>
    <scope>NUCLEOTIDE SEQUENCE</scope>
    <source>
        <tissue evidence="1">Leaf</tissue>
    </source>
</reference>
<dbReference type="AlphaFoldDB" id="A0A2P2J248"/>
<name>A0A2P2J248_RHIMU</name>
<accession>A0A2P2J248</accession>
<sequence length="20" mass="2409">MGFWVLVDNSVWELRMLKGK</sequence>
<dbReference type="EMBL" id="GGEC01007038">
    <property type="protein sequence ID" value="MBW87521.1"/>
    <property type="molecule type" value="Transcribed_RNA"/>
</dbReference>
<evidence type="ECO:0000313" key="1">
    <source>
        <dbReference type="EMBL" id="MBW87521.1"/>
    </source>
</evidence>
<protein>
    <submittedName>
        <fullName evidence="1">Uncharacterized protein</fullName>
    </submittedName>
</protein>